<keyword evidence="4" id="KW-0217">Developmental protein</keyword>
<dbReference type="Proteomes" id="UP000783686">
    <property type="component" value="Unassembled WGS sequence"/>
</dbReference>
<gene>
    <name evidence="13" type="ORF">BOKJ2_LOCUS4847</name>
</gene>
<dbReference type="InterPro" id="IPR001158">
    <property type="entry name" value="DIX"/>
</dbReference>
<dbReference type="PROSITE" id="PS50841">
    <property type="entry name" value="DIX"/>
    <property type="match status" value="1"/>
</dbReference>
<evidence type="ECO:0000256" key="8">
    <source>
        <dbReference type="PROSITE-ProRule" id="PRU00069"/>
    </source>
</evidence>
<evidence type="ECO:0000256" key="4">
    <source>
        <dbReference type="ARBA" id="ARBA00022473"/>
    </source>
</evidence>
<feature type="compositionally biased region" description="Polar residues" evidence="9">
    <location>
        <begin position="42"/>
        <end position="52"/>
    </location>
</feature>
<dbReference type="GO" id="GO:0009887">
    <property type="term" value="P:animal organ morphogenesis"/>
    <property type="evidence" value="ECO:0007669"/>
    <property type="project" value="UniProtKB-ARBA"/>
</dbReference>
<dbReference type="SUPFAM" id="SSF46785">
    <property type="entry name" value="Winged helix' DNA-binding domain"/>
    <property type="match status" value="1"/>
</dbReference>
<dbReference type="InterPro" id="IPR036390">
    <property type="entry name" value="WH_DNA-bd_sf"/>
</dbReference>
<evidence type="ECO:0000256" key="6">
    <source>
        <dbReference type="ARBA" id="ARBA00022687"/>
    </source>
</evidence>
<dbReference type="GO" id="GO:0035591">
    <property type="term" value="F:signaling adaptor activity"/>
    <property type="evidence" value="ECO:0007669"/>
    <property type="project" value="UniProtKB-ARBA"/>
</dbReference>
<feature type="compositionally biased region" description="Low complexity" evidence="9">
    <location>
        <begin position="25"/>
        <end position="41"/>
    </location>
</feature>
<accession>A0A811KC22</accession>
<evidence type="ECO:0000256" key="5">
    <source>
        <dbReference type="ARBA" id="ARBA00022490"/>
    </source>
</evidence>
<keyword evidence="7" id="KW-0472">Membrane</keyword>
<evidence type="ECO:0000256" key="2">
    <source>
        <dbReference type="ARBA" id="ARBA00004496"/>
    </source>
</evidence>
<dbReference type="SUPFAM" id="SSF54236">
    <property type="entry name" value="Ubiquitin-like"/>
    <property type="match status" value="1"/>
</dbReference>
<dbReference type="InterPro" id="IPR015506">
    <property type="entry name" value="Dsh/Dvl-rel"/>
</dbReference>
<comment type="caution">
    <text evidence="13">The sequence shown here is derived from an EMBL/GenBank/DDBJ whole genome shotgun (WGS) entry which is preliminary data.</text>
</comment>
<dbReference type="GO" id="GO:0048468">
    <property type="term" value="P:cell development"/>
    <property type="evidence" value="ECO:0007669"/>
    <property type="project" value="UniProtKB-ARBA"/>
</dbReference>
<dbReference type="Pfam" id="PF00610">
    <property type="entry name" value="DEP"/>
    <property type="match status" value="1"/>
</dbReference>
<dbReference type="SMART" id="SM00228">
    <property type="entry name" value="PDZ"/>
    <property type="match status" value="1"/>
</dbReference>
<dbReference type="InterPro" id="IPR029071">
    <property type="entry name" value="Ubiquitin-like_domsf"/>
</dbReference>
<feature type="compositionally biased region" description="Pro residues" evidence="9">
    <location>
        <begin position="649"/>
        <end position="661"/>
    </location>
</feature>
<dbReference type="Gene3D" id="1.10.10.10">
    <property type="entry name" value="Winged helix-like DNA-binding domain superfamily/Winged helix DNA-binding domain"/>
    <property type="match status" value="1"/>
</dbReference>
<dbReference type="PROSITE" id="PS50186">
    <property type="entry name" value="DEP"/>
    <property type="match status" value="1"/>
</dbReference>
<evidence type="ECO:0000313" key="14">
    <source>
        <dbReference type="Proteomes" id="UP000614601"/>
    </source>
</evidence>
<dbReference type="InterPro" id="IPR038207">
    <property type="entry name" value="DIX_dom_sf"/>
</dbReference>
<evidence type="ECO:0000259" key="12">
    <source>
        <dbReference type="PROSITE" id="PS50841"/>
    </source>
</evidence>
<evidence type="ECO:0000259" key="11">
    <source>
        <dbReference type="PROSITE" id="PS50186"/>
    </source>
</evidence>
<feature type="compositionally biased region" description="Polar residues" evidence="9">
    <location>
        <begin position="567"/>
        <end position="577"/>
    </location>
</feature>
<evidence type="ECO:0000256" key="1">
    <source>
        <dbReference type="ARBA" id="ARBA00004370"/>
    </source>
</evidence>
<dbReference type="FunFam" id="2.30.42.10:FF:000203">
    <property type="entry name" value="DiSHevelled related"/>
    <property type="match status" value="1"/>
</dbReference>
<dbReference type="FunFam" id="1.10.10.10:FF:000400">
    <property type="entry name" value="DiSHevelled related"/>
    <property type="match status" value="1"/>
</dbReference>
<evidence type="ECO:0000259" key="10">
    <source>
        <dbReference type="PROSITE" id="PS50106"/>
    </source>
</evidence>
<keyword evidence="5" id="KW-0963">Cytoplasm</keyword>
<dbReference type="GO" id="GO:0005829">
    <property type="term" value="C:cytosol"/>
    <property type="evidence" value="ECO:0007669"/>
    <property type="project" value="TreeGrafter"/>
</dbReference>
<dbReference type="PANTHER" id="PTHR10878:SF25">
    <property type="entry name" value="SEGMENT POLARITY PROTEIN DISHEVELLED"/>
    <property type="match status" value="1"/>
</dbReference>
<feature type="domain" description="DIX" evidence="12">
    <location>
        <begin position="56"/>
        <end position="138"/>
    </location>
</feature>
<dbReference type="InterPro" id="IPR000591">
    <property type="entry name" value="DEP_dom"/>
</dbReference>
<dbReference type="Gene3D" id="2.40.240.130">
    <property type="match status" value="1"/>
</dbReference>
<dbReference type="GO" id="GO:0003002">
    <property type="term" value="P:regionalization"/>
    <property type="evidence" value="ECO:0007669"/>
    <property type="project" value="UniProtKB-ARBA"/>
</dbReference>
<organism evidence="13 14">
    <name type="scientific">Bursaphelenchus okinawaensis</name>
    <dbReference type="NCBI Taxonomy" id="465554"/>
    <lineage>
        <taxon>Eukaryota</taxon>
        <taxon>Metazoa</taxon>
        <taxon>Ecdysozoa</taxon>
        <taxon>Nematoda</taxon>
        <taxon>Chromadorea</taxon>
        <taxon>Rhabditida</taxon>
        <taxon>Tylenchina</taxon>
        <taxon>Tylenchomorpha</taxon>
        <taxon>Aphelenchoidea</taxon>
        <taxon>Aphelenchoididae</taxon>
        <taxon>Bursaphelenchus</taxon>
    </lineage>
</organism>
<keyword evidence="6 8" id="KW-0879">Wnt signaling pathway</keyword>
<dbReference type="GO" id="GO:0016020">
    <property type="term" value="C:membrane"/>
    <property type="evidence" value="ECO:0007669"/>
    <property type="project" value="UniProtKB-SubCell"/>
</dbReference>
<dbReference type="InterPro" id="IPR036034">
    <property type="entry name" value="PDZ_sf"/>
</dbReference>
<dbReference type="Pfam" id="PF00595">
    <property type="entry name" value="PDZ"/>
    <property type="match status" value="1"/>
</dbReference>
<dbReference type="PANTHER" id="PTHR10878">
    <property type="entry name" value="SEGMENT POLARITY PROTEIN DISHEVELLED"/>
    <property type="match status" value="1"/>
</dbReference>
<dbReference type="GO" id="GO:0060070">
    <property type="term" value="P:canonical Wnt signaling pathway"/>
    <property type="evidence" value="ECO:0007669"/>
    <property type="project" value="TreeGrafter"/>
</dbReference>
<dbReference type="AlphaFoldDB" id="A0A811KC22"/>
<proteinExistence type="inferred from homology"/>
<evidence type="ECO:0000256" key="3">
    <source>
        <dbReference type="ARBA" id="ARBA00008735"/>
    </source>
</evidence>
<dbReference type="EMBL" id="CAJFDH010000002">
    <property type="protein sequence ID" value="CAD5213046.1"/>
    <property type="molecule type" value="Genomic_DNA"/>
</dbReference>
<dbReference type="GO" id="GO:0016477">
    <property type="term" value="P:cell migration"/>
    <property type="evidence" value="ECO:0007669"/>
    <property type="project" value="UniProtKB-ARBA"/>
</dbReference>
<dbReference type="GO" id="GO:0048646">
    <property type="term" value="P:anatomical structure formation involved in morphogenesis"/>
    <property type="evidence" value="ECO:0007669"/>
    <property type="project" value="UniProtKB-ARBA"/>
</dbReference>
<reference evidence="13" key="1">
    <citation type="submission" date="2020-09" db="EMBL/GenBank/DDBJ databases">
        <authorList>
            <person name="Kikuchi T."/>
        </authorList>
    </citation>
    <scope>NUCLEOTIDE SEQUENCE</scope>
    <source>
        <strain evidence="13">SH1</strain>
    </source>
</reference>
<dbReference type="SMART" id="SM00021">
    <property type="entry name" value="DAX"/>
    <property type="match status" value="1"/>
</dbReference>
<dbReference type="Gene3D" id="2.30.42.10">
    <property type="match status" value="1"/>
</dbReference>
<name>A0A811KC22_9BILA</name>
<feature type="region of interest" description="Disordered" evidence="9">
    <location>
        <begin position="10"/>
        <end position="52"/>
    </location>
</feature>
<dbReference type="PROSITE" id="PS50106">
    <property type="entry name" value="PDZ"/>
    <property type="match status" value="1"/>
</dbReference>
<feature type="compositionally biased region" description="Low complexity" evidence="9">
    <location>
        <begin position="613"/>
        <end position="623"/>
    </location>
</feature>
<evidence type="ECO:0000256" key="7">
    <source>
        <dbReference type="ARBA" id="ARBA00023136"/>
    </source>
</evidence>
<dbReference type="SUPFAM" id="SSF50156">
    <property type="entry name" value="PDZ domain-like"/>
    <property type="match status" value="1"/>
</dbReference>
<evidence type="ECO:0000313" key="13">
    <source>
        <dbReference type="EMBL" id="CAD5213046.1"/>
    </source>
</evidence>
<dbReference type="CDD" id="cd06717">
    <property type="entry name" value="PDZ_Dishevelled-like"/>
    <property type="match status" value="1"/>
</dbReference>
<dbReference type="GO" id="GO:0048598">
    <property type="term" value="P:embryonic morphogenesis"/>
    <property type="evidence" value="ECO:0007669"/>
    <property type="project" value="UniProtKB-ARBA"/>
</dbReference>
<feature type="region of interest" description="Disordered" evidence="9">
    <location>
        <begin position="541"/>
        <end position="676"/>
    </location>
</feature>
<dbReference type="GO" id="GO:0048730">
    <property type="term" value="P:epidermis morphogenesis"/>
    <property type="evidence" value="ECO:0007669"/>
    <property type="project" value="UniProtKB-ARBA"/>
</dbReference>
<feature type="domain" description="PDZ" evidence="10">
    <location>
        <begin position="260"/>
        <end position="333"/>
    </location>
</feature>
<dbReference type="InterPro" id="IPR001478">
    <property type="entry name" value="PDZ"/>
</dbReference>
<dbReference type="GO" id="GO:0005938">
    <property type="term" value="C:cell cortex"/>
    <property type="evidence" value="ECO:0007669"/>
    <property type="project" value="UniProtKB-ARBA"/>
</dbReference>
<dbReference type="Proteomes" id="UP000614601">
    <property type="component" value="Unassembled WGS sequence"/>
</dbReference>
<dbReference type="SMART" id="SM00049">
    <property type="entry name" value="DEP"/>
    <property type="match status" value="1"/>
</dbReference>
<dbReference type="GO" id="GO:0005109">
    <property type="term" value="F:frizzled binding"/>
    <property type="evidence" value="ECO:0007669"/>
    <property type="project" value="TreeGrafter"/>
</dbReference>
<comment type="similarity">
    <text evidence="3">Belongs to the DSH family.</text>
</comment>
<feature type="domain" description="DEP" evidence="11">
    <location>
        <begin position="455"/>
        <end position="529"/>
    </location>
</feature>
<dbReference type="GO" id="GO:0035556">
    <property type="term" value="P:intracellular signal transduction"/>
    <property type="evidence" value="ECO:0007669"/>
    <property type="project" value="InterPro"/>
</dbReference>
<dbReference type="Pfam" id="PF00778">
    <property type="entry name" value="DIX"/>
    <property type="match status" value="1"/>
</dbReference>
<dbReference type="GO" id="GO:0000132">
    <property type="term" value="P:establishment of mitotic spindle orientation"/>
    <property type="evidence" value="ECO:0007669"/>
    <property type="project" value="UniProtKB-ARBA"/>
</dbReference>
<dbReference type="CDD" id="cd04438">
    <property type="entry name" value="DEP_dishevelled"/>
    <property type="match status" value="1"/>
</dbReference>
<dbReference type="InterPro" id="IPR036388">
    <property type="entry name" value="WH-like_DNA-bd_sf"/>
</dbReference>
<dbReference type="EMBL" id="CAJFCW020000002">
    <property type="protein sequence ID" value="CAG9098823.1"/>
    <property type="molecule type" value="Genomic_DNA"/>
</dbReference>
<feature type="compositionally biased region" description="Basic and acidic residues" evidence="9">
    <location>
        <begin position="663"/>
        <end position="673"/>
    </location>
</feature>
<keyword evidence="14" id="KW-1185">Reference proteome</keyword>
<evidence type="ECO:0000256" key="9">
    <source>
        <dbReference type="SAM" id="MobiDB-lite"/>
    </source>
</evidence>
<sequence length="693" mass="76395">MTDLAENLLQGLSIHDKKPQDNVDSGSEVSHSGSGSRPSSSQKAHSVGSSSTATQTNVTKVYYHVDDEPIAYMTEVRVPSDRITLGDFKRVLNRSNFKYYCKAVDSAVGAEVKCEIRDDDHVLQRSSNGHFELFLLTTEGSTHSDGGSTTFSKPYRHGVPGPAPNYPSSSSHLYRPKNYYEFGAHRRPFDDSTVYTESEARVYSDDESHVSTSTDNVTSVSRQPHNYYRRRQHRRFRRQPSRASTMSSMTETSMSLQVMHVRLNMDTVKFLGITVVGQSSARGDNGIYVAHVMPGGAVALDGRIEIGDMVLEVNDVSLEKMSNDEAVDFLRDAVTAKGPIKLTVAKCVDSHRANFLVSSREPVRPIDTRAWVQHTNAMIGVPMNSIPESAEEAPTPIPGQYAPNHPVFCRPQSSSTATSNGSGPKNTVINSFFTLPPRLDLNTDKKIVAKAMAMPNSGLEVRNRTWLKIPVPMSFLGSALLDWINEHVDGIRDRKEARKYASDLLKERLISHVVNKSSFTEQCYYVFGEECADVLKLRNEDGTPRTDFMPPPPTHLSKPVPGHGTPFQWTQSRSTGDYASMPVSPYPGNGPFMPQNPLNQTLPKHGDIHSQASGNSNDGSSSSDQRRKPLLPAAPPLPMGLNSLYQQGPQPPPTQPPPLPPFETRDSSMKLDDLGSNQQLQALVSQGFTVDQL</sequence>
<comment type="subcellular location">
    <subcellularLocation>
        <location evidence="2">Cytoplasm</location>
    </subcellularLocation>
    <subcellularLocation>
        <location evidence="1">Membrane</location>
    </subcellularLocation>
</comment>
<dbReference type="GO" id="GO:0048699">
    <property type="term" value="P:generation of neurons"/>
    <property type="evidence" value="ECO:0007669"/>
    <property type="project" value="UniProtKB-ARBA"/>
</dbReference>
<dbReference type="OrthoDB" id="10031689at2759"/>
<protein>
    <submittedName>
        <fullName evidence="13">Uncharacterized protein</fullName>
    </submittedName>
</protein>